<evidence type="ECO:0000256" key="1">
    <source>
        <dbReference type="ARBA" id="ARBA00004123"/>
    </source>
</evidence>
<dbReference type="SMART" id="SM00066">
    <property type="entry name" value="GAL4"/>
    <property type="match status" value="1"/>
</dbReference>
<evidence type="ECO:0000256" key="3">
    <source>
        <dbReference type="ARBA" id="ARBA00022432"/>
    </source>
</evidence>
<evidence type="ECO:0000256" key="2">
    <source>
        <dbReference type="ARBA" id="ARBA00010855"/>
    </source>
</evidence>
<dbReference type="GO" id="GO:0005634">
    <property type="term" value="C:nucleus"/>
    <property type="evidence" value="ECO:0007669"/>
    <property type="project" value="UniProtKB-SubCell"/>
</dbReference>
<gene>
    <name evidence="12" type="primary">ERT1_2</name>
    <name evidence="12" type="ORF">BGZ95_010898</name>
</gene>
<dbReference type="GO" id="GO:0008270">
    <property type="term" value="F:zinc ion binding"/>
    <property type="evidence" value="ECO:0007669"/>
    <property type="project" value="InterPro"/>
</dbReference>
<feature type="compositionally biased region" description="Low complexity" evidence="10">
    <location>
        <begin position="209"/>
        <end position="222"/>
    </location>
</feature>
<dbReference type="InterPro" id="IPR036864">
    <property type="entry name" value="Zn2-C6_fun-type_DNA-bd_sf"/>
</dbReference>
<dbReference type="InterPro" id="IPR050335">
    <property type="entry name" value="ERT1_acuK_gluconeogen_tf"/>
</dbReference>
<protein>
    <submittedName>
        <fullName evidence="12">Transcriptional regulator of nonfermentable carbon utilization</fullName>
    </submittedName>
</protein>
<evidence type="ECO:0000256" key="9">
    <source>
        <dbReference type="ARBA" id="ARBA00023242"/>
    </source>
</evidence>
<evidence type="ECO:0000256" key="10">
    <source>
        <dbReference type="SAM" id="MobiDB-lite"/>
    </source>
</evidence>
<keyword evidence="13" id="KW-1185">Reference proteome</keyword>
<proteinExistence type="inferred from homology"/>
<keyword evidence="4" id="KW-0479">Metal-binding</keyword>
<feature type="region of interest" description="Disordered" evidence="10">
    <location>
        <begin position="200"/>
        <end position="241"/>
    </location>
</feature>
<feature type="region of interest" description="Disordered" evidence="10">
    <location>
        <begin position="1"/>
        <end position="29"/>
    </location>
</feature>
<evidence type="ECO:0000256" key="4">
    <source>
        <dbReference type="ARBA" id="ARBA00022723"/>
    </source>
</evidence>
<evidence type="ECO:0000256" key="6">
    <source>
        <dbReference type="ARBA" id="ARBA00023015"/>
    </source>
</evidence>
<keyword evidence="8" id="KW-0804">Transcription</keyword>
<keyword evidence="7" id="KW-0238">DNA-binding</keyword>
<keyword evidence="6" id="KW-0805">Transcription regulation</keyword>
<dbReference type="Pfam" id="PF24990">
    <property type="entry name" value="PAS_13"/>
    <property type="match status" value="2"/>
</dbReference>
<keyword evidence="9" id="KW-0539">Nucleus</keyword>
<dbReference type="EMBL" id="JAAAIL010000077">
    <property type="protein sequence ID" value="KAG0280220.1"/>
    <property type="molecule type" value="Genomic_DNA"/>
</dbReference>
<dbReference type="PANTHER" id="PTHR47659:SF1">
    <property type="entry name" value="TRANSCRIPTION ACTIVATOR OF GLUCONEOGENESIS ERT1"/>
    <property type="match status" value="1"/>
</dbReference>
<keyword evidence="3" id="KW-0312">Gluconeogenesis</keyword>
<accession>A0AAD4H9B9</accession>
<evidence type="ECO:0000313" key="12">
    <source>
        <dbReference type="EMBL" id="KAG0280220.1"/>
    </source>
</evidence>
<dbReference type="Gene3D" id="4.10.240.10">
    <property type="entry name" value="Zn(2)-C6 fungal-type DNA-binding domain"/>
    <property type="match status" value="1"/>
</dbReference>
<dbReference type="GO" id="GO:0009267">
    <property type="term" value="P:cellular response to starvation"/>
    <property type="evidence" value="ECO:0007669"/>
    <property type="project" value="TreeGrafter"/>
</dbReference>
<comment type="subcellular location">
    <subcellularLocation>
        <location evidence="1">Nucleus</location>
    </subcellularLocation>
</comment>
<dbReference type="GO" id="GO:0006094">
    <property type="term" value="P:gluconeogenesis"/>
    <property type="evidence" value="ECO:0007669"/>
    <property type="project" value="UniProtKB-KW"/>
</dbReference>
<dbReference type="Proteomes" id="UP001194580">
    <property type="component" value="Unassembled WGS sequence"/>
</dbReference>
<reference evidence="12" key="1">
    <citation type="journal article" date="2020" name="Fungal Divers.">
        <title>Resolving the Mortierellaceae phylogeny through synthesis of multi-gene phylogenetics and phylogenomics.</title>
        <authorList>
            <person name="Vandepol N."/>
            <person name="Liber J."/>
            <person name="Desiro A."/>
            <person name="Na H."/>
            <person name="Kennedy M."/>
            <person name="Barry K."/>
            <person name="Grigoriev I.V."/>
            <person name="Miller A.N."/>
            <person name="O'Donnell K."/>
            <person name="Stajich J.E."/>
            <person name="Bonito G."/>
        </authorList>
    </citation>
    <scope>NUCLEOTIDE SEQUENCE</scope>
    <source>
        <strain evidence="12">NRRL 28262</strain>
    </source>
</reference>
<organism evidence="12 13">
    <name type="scientific">Linnemannia exigua</name>
    <dbReference type="NCBI Taxonomy" id="604196"/>
    <lineage>
        <taxon>Eukaryota</taxon>
        <taxon>Fungi</taxon>
        <taxon>Fungi incertae sedis</taxon>
        <taxon>Mucoromycota</taxon>
        <taxon>Mortierellomycotina</taxon>
        <taxon>Mortierellomycetes</taxon>
        <taxon>Mortierellales</taxon>
        <taxon>Mortierellaceae</taxon>
        <taxon>Linnemannia</taxon>
    </lineage>
</organism>
<dbReference type="GO" id="GO:0000977">
    <property type="term" value="F:RNA polymerase II transcription regulatory region sequence-specific DNA binding"/>
    <property type="evidence" value="ECO:0007669"/>
    <property type="project" value="TreeGrafter"/>
</dbReference>
<dbReference type="CDD" id="cd00067">
    <property type="entry name" value="GAL4"/>
    <property type="match status" value="1"/>
</dbReference>
<evidence type="ECO:0000259" key="11">
    <source>
        <dbReference type="PROSITE" id="PS50048"/>
    </source>
</evidence>
<evidence type="ECO:0000256" key="7">
    <source>
        <dbReference type="ARBA" id="ARBA00023125"/>
    </source>
</evidence>
<comment type="similarity">
    <text evidence="2">Belongs to the ERT1/acuK family.</text>
</comment>
<dbReference type="InterPro" id="IPR001138">
    <property type="entry name" value="Zn2Cys6_DnaBD"/>
</dbReference>
<feature type="domain" description="Zn(2)-C6 fungal-type" evidence="11">
    <location>
        <begin position="38"/>
        <end position="69"/>
    </location>
</feature>
<evidence type="ECO:0000256" key="8">
    <source>
        <dbReference type="ARBA" id="ARBA00023163"/>
    </source>
</evidence>
<dbReference type="GO" id="GO:0000981">
    <property type="term" value="F:DNA-binding transcription factor activity, RNA polymerase II-specific"/>
    <property type="evidence" value="ECO:0007669"/>
    <property type="project" value="InterPro"/>
</dbReference>
<dbReference type="AlphaFoldDB" id="A0AAD4H9B9"/>
<evidence type="ECO:0000256" key="5">
    <source>
        <dbReference type="ARBA" id="ARBA00022833"/>
    </source>
</evidence>
<dbReference type="SUPFAM" id="SSF57701">
    <property type="entry name" value="Zn2/Cys6 DNA-binding domain"/>
    <property type="match status" value="1"/>
</dbReference>
<dbReference type="PANTHER" id="PTHR47659">
    <property type="entry name" value="ZN(II)2CYS6 TRANSCRIPTION FACTOR (EUROFUNG)-RELATED"/>
    <property type="match status" value="1"/>
</dbReference>
<comment type="caution">
    <text evidence="12">The sequence shown here is derived from an EMBL/GenBank/DDBJ whole genome shotgun (WGS) entry which is preliminary data.</text>
</comment>
<feature type="compositionally biased region" description="Polar residues" evidence="10">
    <location>
        <begin position="230"/>
        <end position="241"/>
    </location>
</feature>
<dbReference type="InterPro" id="IPR056751">
    <property type="entry name" value="PAS_13"/>
</dbReference>
<evidence type="ECO:0000313" key="13">
    <source>
        <dbReference type="Proteomes" id="UP001194580"/>
    </source>
</evidence>
<dbReference type="PROSITE" id="PS50048">
    <property type="entry name" value="ZN2_CY6_FUNGAL_2"/>
    <property type="match status" value="1"/>
</dbReference>
<name>A0AAD4H9B9_9FUNG</name>
<keyword evidence="5" id="KW-0862">Zinc</keyword>
<sequence length="422" mass="48008">MHGHNHNNGTVRPNGQASSDDCSTAQPTNNRRKKASRACFHCQKAHLTCDDSRPCQRCVKRDLAGSCTDGVRKKAKYLQESQQRAAEQAKLDQEQQQAQTITVTRDYGFESEALNLEYSILSTMLSSPTAELQSMTSEMSMVENWQRQGALEAMANSLQQQHQQQGHLQRAAAALSHNHINNNNGKVGIATNGHHLQNNQQSVTGLFGNNNNNSNGTSSQSNRVSKRKFPSNTPENVYANTKQPFNYTEGFHYLLRYVRERMDKEEMMRVCRAMAMFRPSFIALIMNLTPEDLIFMETCFQRTVLEFEKLISFSGTPTVVWRRTGEIALVGKEFSLLTQWSRDQLLNKKTYIYELMDNQSAVEYWEKFSTHAFENTEQTVMTTCILLSPTQRVVPCTFCFTIKRDIFDIPLAIVGNFLPILS</sequence>